<evidence type="ECO:0000313" key="1">
    <source>
        <dbReference type="EMBL" id="SDM65956.1"/>
    </source>
</evidence>
<evidence type="ECO:0000313" key="2">
    <source>
        <dbReference type="Proteomes" id="UP000199759"/>
    </source>
</evidence>
<gene>
    <name evidence="1" type="ORF">SAMN04488568_11746</name>
</gene>
<dbReference type="RefSeq" id="WP_091771185.1">
    <property type="nucleotide sequence ID" value="NZ_FNHG01000017.1"/>
</dbReference>
<protein>
    <submittedName>
        <fullName evidence="1">Restriction endonuclease BglII</fullName>
    </submittedName>
</protein>
<reference evidence="1 2" key="1">
    <citation type="submission" date="2016-10" db="EMBL/GenBank/DDBJ databases">
        <authorList>
            <person name="de Groot N.N."/>
        </authorList>
    </citation>
    <scope>NUCLEOTIDE SEQUENCE [LARGE SCALE GENOMIC DNA]</scope>
    <source>
        <strain evidence="1 2">DSM 16077</strain>
    </source>
</reference>
<dbReference type="SUPFAM" id="SSF52980">
    <property type="entry name" value="Restriction endonuclease-like"/>
    <property type="match status" value="1"/>
</dbReference>
<keyword evidence="1" id="KW-0255">Endonuclease</keyword>
<name>A0A1G9V1T0_9PROT</name>
<sequence length="258" mass="28281">MLDRLREIGFDVGCYHHADALLSGAFPGAMEEIEDTLAAFKLPMSSLIGSGGGESEGTQRLRRELSGRGWVKRTIQVEKTVVTFEGTAGKKSYTELGRATVASLSHEIDHVKSFEAGTILLEIEWNNKDPFFDRDLENFKRLHADGAANIGILITRGQSFEDNITAFVKRYAENHELNSLDALTAHGLEPTRRQQNDIDRAVVRAGGFAAGWAAAFVSDKYASSTTNWAKLEDRMRRGVGNPCPLVAIGIPSSVIVED</sequence>
<dbReference type="GO" id="GO:0009036">
    <property type="term" value="F:type II site-specific deoxyribonuclease activity"/>
    <property type="evidence" value="ECO:0007669"/>
    <property type="project" value="InterPro"/>
</dbReference>
<accession>A0A1G9V1T0</accession>
<dbReference type="InterPro" id="IPR011335">
    <property type="entry name" value="Restrct_endonuc-II-like"/>
</dbReference>
<dbReference type="OrthoDB" id="1956808at2"/>
<dbReference type="Proteomes" id="UP000199759">
    <property type="component" value="Unassembled WGS sequence"/>
</dbReference>
<dbReference type="Pfam" id="PF09195">
    <property type="entry name" value="Endonuc-BglII"/>
    <property type="match status" value="1"/>
</dbReference>
<dbReference type="EMBL" id="FNHG01000017">
    <property type="protein sequence ID" value="SDM65956.1"/>
    <property type="molecule type" value="Genomic_DNA"/>
</dbReference>
<dbReference type="AlphaFoldDB" id="A0A1G9V1T0"/>
<keyword evidence="2" id="KW-1185">Reference proteome</keyword>
<proteinExistence type="predicted"/>
<organism evidence="1 2">
    <name type="scientific">Maricaulis salignorans</name>
    <dbReference type="NCBI Taxonomy" id="144026"/>
    <lineage>
        <taxon>Bacteria</taxon>
        <taxon>Pseudomonadati</taxon>
        <taxon>Pseudomonadota</taxon>
        <taxon>Alphaproteobacteria</taxon>
        <taxon>Maricaulales</taxon>
        <taxon>Maricaulaceae</taxon>
        <taxon>Maricaulis</taxon>
    </lineage>
</organism>
<keyword evidence="1" id="KW-0378">Hydrolase</keyword>
<dbReference type="InterPro" id="IPR015278">
    <property type="entry name" value="BglII-like"/>
</dbReference>
<dbReference type="STRING" id="144026.SAMN04488568_11746"/>
<dbReference type="GO" id="GO:0009307">
    <property type="term" value="P:DNA restriction-modification system"/>
    <property type="evidence" value="ECO:0007669"/>
    <property type="project" value="InterPro"/>
</dbReference>
<keyword evidence="1" id="KW-0540">Nuclease</keyword>